<organism evidence="1 2">
    <name type="scientific">Tanacetum coccineum</name>
    <dbReference type="NCBI Taxonomy" id="301880"/>
    <lineage>
        <taxon>Eukaryota</taxon>
        <taxon>Viridiplantae</taxon>
        <taxon>Streptophyta</taxon>
        <taxon>Embryophyta</taxon>
        <taxon>Tracheophyta</taxon>
        <taxon>Spermatophyta</taxon>
        <taxon>Magnoliopsida</taxon>
        <taxon>eudicotyledons</taxon>
        <taxon>Gunneridae</taxon>
        <taxon>Pentapetalae</taxon>
        <taxon>asterids</taxon>
        <taxon>campanulids</taxon>
        <taxon>Asterales</taxon>
        <taxon>Asteraceae</taxon>
        <taxon>Asteroideae</taxon>
        <taxon>Anthemideae</taxon>
        <taxon>Anthemidinae</taxon>
        <taxon>Tanacetum</taxon>
    </lineage>
</organism>
<accession>A0ABQ5FFQ9</accession>
<keyword evidence="2" id="KW-1185">Reference proteome</keyword>
<reference evidence="1" key="1">
    <citation type="journal article" date="2022" name="Int. J. Mol. Sci.">
        <title>Draft Genome of Tanacetum Coccineum: Genomic Comparison of Closely Related Tanacetum-Family Plants.</title>
        <authorList>
            <person name="Yamashiro T."/>
            <person name="Shiraishi A."/>
            <person name="Nakayama K."/>
            <person name="Satake H."/>
        </authorList>
    </citation>
    <scope>NUCLEOTIDE SEQUENCE</scope>
</reference>
<gene>
    <name evidence="1" type="ORF">Tco_1005574</name>
</gene>
<evidence type="ECO:0000313" key="2">
    <source>
        <dbReference type="Proteomes" id="UP001151760"/>
    </source>
</evidence>
<comment type="caution">
    <text evidence="1">The sequence shown here is derived from an EMBL/GenBank/DDBJ whole genome shotgun (WGS) entry which is preliminary data.</text>
</comment>
<sequence length="245" mass="27772">MYVMKMLNDVVVKKKKKKKRVETFGSKAGKFPVVGDADGEVGLKLYDPIKNYLSPRPKFLRYNPNRRRKILKENDEGSNRNNTNSSINAGCNLELGVGSLGTTNSSSQKEFVERVKNVIAKEGEVDDDERIENMIAKQGISSKNLRIYDHEKMLNDVVVKKKKKKKRVETFFGSKAGKFPVVGDADGEVGLKLYDPVKNYLSPRPKFLRDPGTTNSSSQNNLYNELRIDAKKEKLTIMNELEFDC</sequence>
<evidence type="ECO:0000313" key="1">
    <source>
        <dbReference type="EMBL" id="GJT62041.1"/>
    </source>
</evidence>
<dbReference type="Proteomes" id="UP001151760">
    <property type="component" value="Unassembled WGS sequence"/>
</dbReference>
<name>A0ABQ5FFQ9_9ASTR</name>
<dbReference type="EMBL" id="BQNB010017340">
    <property type="protein sequence ID" value="GJT62041.1"/>
    <property type="molecule type" value="Genomic_DNA"/>
</dbReference>
<dbReference type="PANTHER" id="PTHR34775:SF6">
    <property type="entry name" value="TRANSMEMBRANE PROTEIN"/>
    <property type="match status" value="1"/>
</dbReference>
<reference evidence="1" key="2">
    <citation type="submission" date="2022-01" db="EMBL/GenBank/DDBJ databases">
        <authorList>
            <person name="Yamashiro T."/>
            <person name="Shiraishi A."/>
            <person name="Satake H."/>
            <person name="Nakayama K."/>
        </authorList>
    </citation>
    <scope>NUCLEOTIDE SEQUENCE</scope>
</reference>
<dbReference type="PANTHER" id="PTHR34775">
    <property type="entry name" value="TRANSMEMBRANE PROTEIN"/>
    <property type="match status" value="1"/>
</dbReference>
<proteinExistence type="predicted"/>
<protein>
    <submittedName>
        <fullName evidence="1">Uncharacterized protein</fullName>
    </submittedName>
</protein>